<evidence type="ECO:0000313" key="1">
    <source>
        <dbReference type="EMBL" id="JAH21011.1"/>
    </source>
</evidence>
<organism evidence="1">
    <name type="scientific">Anguilla anguilla</name>
    <name type="common">European freshwater eel</name>
    <name type="synonym">Muraena anguilla</name>
    <dbReference type="NCBI Taxonomy" id="7936"/>
    <lineage>
        <taxon>Eukaryota</taxon>
        <taxon>Metazoa</taxon>
        <taxon>Chordata</taxon>
        <taxon>Craniata</taxon>
        <taxon>Vertebrata</taxon>
        <taxon>Euteleostomi</taxon>
        <taxon>Actinopterygii</taxon>
        <taxon>Neopterygii</taxon>
        <taxon>Teleostei</taxon>
        <taxon>Anguilliformes</taxon>
        <taxon>Anguillidae</taxon>
        <taxon>Anguilla</taxon>
    </lineage>
</organism>
<dbReference type="EMBL" id="GBXM01087566">
    <property type="protein sequence ID" value="JAH21011.1"/>
    <property type="molecule type" value="Transcribed_RNA"/>
</dbReference>
<dbReference type="AlphaFoldDB" id="A0A0E9QVM2"/>
<name>A0A0E9QVM2_ANGAN</name>
<sequence length="45" mass="4927">MICPEITRCVCFGARQHTWISVSMTGTSHPSGLLSDCWGGLVFKL</sequence>
<accession>A0A0E9QVM2</accession>
<protein>
    <submittedName>
        <fullName evidence="1">Uncharacterized protein</fullName>
    </submittedName>
</protein>
<reference evidence="1" key="1">
    <citation type="submission" date="2014-11" db="EMBL/GenBank/DDBJ databases">
        <authorList>
            <person name="Amaro Gonzalez C."/>
        </authorList>
    </citation>
    <scope>NUCLEOTIDE SEQUENCE</scope>
</reference>
<reference evidence="1" key="2">
    <citation type="journal article" date="2015" name="Fish Shellfish Immunol.">
        <title>Early steps in the European eel (Anguilla anguilla)-Vibrio vulnificus interaction in the gills: Role of the RtxA13 toxin.</title>
        <authorList>
            <person name="Callol A."/>
            <person name="Pajuelo D."/>
            <person name="Ebbesson L."/>
            <person name="Teles M."/>
            <person name="MacKenzie S."/>
            <person name="Amaro C."/>
        </authorList>
    </citation>
    <scope>NUCLEOTIDE SEQUENCE</scope>
</reference>
<proteinExistence type="predicted"/>